<feature type="domain" description="KOW" evidence="5">
    <location>
        <begin position="8"/>
        <end position="35"/>
    </location>
</feature>
<evidence type="ECO:0000256" key="2">
    <source>
        <dbReference type="ARBA" id="ARBA00022980"/>
    </source>
</evidence>
<dbReference type="InterPro" id="IPR005825">
    <property type="entry name" value="Ribosomal_uL24_CS"/>
</dbReference>
<sequence>MVQRPSLHVKKGDTVQVISGKDKGKVGEIIKILRQKNQVVIQEVNIKKKHLKSKKEGESGRIVQRETPIDSSNVMLYNKEEKLASRTAMRINSDGSKTRIFKKLLH</sequence>
<dbReference type="InterPro" id="IPR003256">
    <property type="entry name" value="Ribosomal_uL24"/>
</dbReference>
<dbReference type="Gene3D" id="2.30.30.30">
    <property type="match status" value="1"/>
</dbReference>
<name>A0A679CA61_9CRYP</name>
<reference evidence="6" key="1">
    <citation type="journal article" date="2020" name="Genome Biol. Evol.">
        <title>Comparative plastid genomics of Cryptomonas species reveals fine-scale genomic responses to loss of photosynthesis.</title>
        <authorList>
            <person name="Tanifuji G."/>
            <person name="Kamikawa R."/>
            <person name="Moore C.E."/>
            <person name="Mills T."/>
            <person name="Onodera N.T."/>
            <person name="Kashiyama Y."/>
            <person name="Archibald J.M."/>
            <person name="Inagaki Y."/>
            <person name="Hashimoto T."/>
        </authorList>
    </citation>
    <scope>NUCLEOTIDE SEQUENCE</scope>
    <source>
        <strain evidence="6">SAG977-2f</strain>
    </source>
</reference>
<evidence type="ECO:0000256" key="1">
    <source>
        <dbReference type="ARBA" id="ARBA00010618"/>
    </source>
</evidence>
<dbReference type="InterPro" id="IPR005824">
    <property type="entry name" value="KOW"/>
</dbReference>
<dbReference type="GO" id="GO:0006412">
    <property type="term" value="P:translation"/>
    <property type="evidence" value="ECO:0007669"/>
    <property type="project" value="InterPro"/>
</dbReference>
<dbReference type="InterPro" id="IPR014722">
    <property type="entry name" value="Rib_uL2_dom2"/>
</dbReference>
<evidence type="ECO:0000256" key="4">
    <source>
        <dbReference type="RuleBase" id="RU003477"/>
    </source>
</evidence>
<dbReference type="SMART" id="SM00739">
    <property type="entry name" value="KOW"/>
    <property type="match status" value="1"/>
</dbReference>
<dbReference type="Pfam" id="PF00467">
    <property type="entry name" value="KOW"/>
    <property type="match status" value="1"/>
</dbReference>
<dbReference type="InterPro" id="IPR057264">
    <property type="entry name" value="Ribosomal_uL24_C"/>
</dbReference>
<dbReference type="SUPFAM" id="SSF50104">
    <property type="entry name" value="Translation proteins SH3-like domain"/>
    <property type="match status" value="1"/>
</dbReference>
<dbReference type="AlphaFoldDB" id="A0A679CA61"/>
<dbReference type="InterPro" id="IPR008991">
    <property type="entry name" value="Translation_prot_SH3-like_sf"/>
</dbReference>
<accession>A0A679CA61</accession>
<proteinExistence type="inferred from homology"/>
<protein>
    <submittedName>
        <fullName evidence="6">Ribosomal protein L24</fullName>
    </submittedName>
</protein>
<dbReference type="GO" id="GO:0003723">
    <property type="term" value="F:RNA binding"/>
    <property type="evidence" value="ECO:0007669"/>
    <property type="project" value="InterPro"/>
</dbReference>
<organism evidence="6">
    <name type="scientific">Cryptomonas sp. SAG 977-2f</name>
    <dbReference type="NCBI Taxonomy" id="279061"/>
    <lineage>
        <taxon>Eukaryota</taxon>
        <taxon>Cryptophyceae</taxon>
        <taxon>Cryptomonadales</taxon>
        <taxon>Cryptomonadaceae</taxon>
        <taxon>Cryptomonas</taxon>
    </lineage>
</organism>
<keyword evidence="6" id="KW-0934">Plastid</keyword>
<dbReference type="NCBIfam" id="TIGR01079">
    <property type="entry name" value="rplX_bact"/>
    <property type="match status" value="1"/>
</dbReference>
<dbReference type="GO" id="GO:1990904">
    <property type="term" value="C:ribonucleoprotein complex"/>
    <property type="evidence" value="ECO:0007669"/>
    <property type="project" value="UniProtKB-KW"/>
</dbReference>
<keyword evidence="3 4" id="KW-0687">Ribonucleoprotein</keyword>
<dbReference type="CDD" id="cd06089">
    <property type="entry name" value="KOW_RPL26"/>
    <property type="match status" value="1"/>
</dbReference>
<dbReference type="PANTHER" id="PTHR12903">
    <property type="entry name" value="MITOCHONDRIAL RIBOSOMAL PROTEIN L24"/>
    <property type="match status" value="1"/>
</dbReference>
<evidence type="ECO:0000259" key="5">
    <source>
        <dbReference type="SMART" id="SM00739"/>
    </source>
</evidence>
<dbReference type="Pfam" id="PF17136">
    <property type="entry name" value="ribosomal_L24"/>
    <property type="match status" value="1"/>
</dbReference>
<dbReference type="PROSITE" id="PS01108">
    <property type="entry name" value="RIBOSOMAL_L24"/>
    <property type="match status" value="1"/>
</dbReference>
<keyword evidence="2 4" id="KW-0689">Ribosomal protein</keyword>
<dbReference type="HAMAP" id="MF_01326_B">
    <property type="entry name" value="Ribosomal_uL24_B"/>
    <property type="match status" value="1"/>
</dbReference>
<dbReference type="InterPro" id="IPR041988">
    <property type="entry name" value="Ribosomal_uL24_KOW"/>
</dbReference>
<geneLocation type="plastid" evidence="6"/>
<comment type="similarity">
    <text evidence="1 4">Belongs to the universal ribosomal protein uL24 family.</text>
</comment>
<evidence type="ECO:0000256" key="3">
    <source>
        <dbReference type="ARBA" id="ARBA00023274"/>
    </source>
</evidence>
<evidence type="ECO:0000313" key="6">
    <source>
        <dbReference type="EMBL" id="BBK20557.1"/>
    </source>
</evidence>
<dbReference type="GO" id="GO:0003735">
    <property type="term" value="F:structural constituent of ribosome"/>
    <property type="evidence" value="ECO:0007669"/>
    <property type="project" value="InterPro"/>
</dbReference>
<gene>
    <name evidence="6" type="primary">rpl24</name>
    <name evidence="6" type="ORF">CrySAG9772f_p041</name>
</gene>
<dbReference type="GO" id="GO:0005840">
    <property type="term" value="C:ribosome"/>
    <property type="evidence" value="ECO:0007669"/>
    <property type="project" value="UniProtKB-KW"/>
</dbReference>
<dbReference type="EMBL" id="LC484194">
    <property type="protein sequence ID" value="BBK20557.1"/>
    <property type="molecule type" value="Genomic_DNA"/>
</dbReference>